<dbReference type="Proteomes" id="UP001282474">
    <property type="component" value="Unassembled WGS sequence"/>
</dbReference>
<evidence type="ECO:0000256" key="2">
    <source>
        <dbReference type="ARBA" id="ARBA00001911"/>
    </source>
</evidence>
<dbReference type="PANTHER" id="PTHR43000">
    <property type="entry name" value="DTDP-D-GLUCOSE 4,6-DEHYDRATASE-RELATED"/>
    <property type="match status" value="1"/>
</dbReference>
<comment type="cofactor">
    <cofactor evidence="2">
        <name>NAD(+)</name>
        <dbReference type="ChEBI" id="CHEBI:57540"/>
    </cofactor>
</comment>
<dbReference type="SUPFAM" id="SSF51735">
    <property type="entry name" value="NAD(P)-binding Rossmann-fold domains"/>
    <property type="match status" value="1"/>
</dbReference>
<comment type="catalytic activity">
    <reaction evidence="1">
        <text>dTDP-alpha-D-glucose = dTDP-4-dehydro-6-deoxy-alpha-D-glucose + H2O</text>
        <dbReference type="Rhea" id="RHEA:17221"/>
        <dbReference type="ChEBI" id="CHEBI:15377"/>
        <dbReference type="ChEBI" id="CHEBI:57477"/>
        <dbReference type="ChEBI" id="CHEBI:57649"/>
        <dbReference type="EC" id="4.2.1.46"/>
    </reaction>
</comment>
<gene>
    <name evidence="9" type="primary">rfbB</name>
    <name evidence="9" type="ORF">PV383_47400</name>
</gene>
<dbReference type="PROSITE" id="PS00061">
    <property type="entry name" value="ADH_SHORT"/>
    <property type="match status" value="1"/>
</dbReference>
<dbReference type="EC" id="4.2.1.46" evidence="4"/>
<dbReference type="EMBL" id="JARAWJ010000111">
    <property type="protein sequence ID" value="MDX3044730.1"/>
    <property type="molecule type" value="Genomic_DNA"/>
</dbReference>
<comment type="similarity">
    <text evidence="3">Belongs to the NAD(P)-dependent epimerase/dehydratase family. dTDP-glucose dehydratase subfamily.</text>
</comment>
<accession>A0ABU4N5A9</accession>
<dbReference type="Gene3D" id="3.90.25.10">
    <property type="entry name" value="UDP-galactose 4-epimerase, domain 1"/>
    <property type="match status" value="1"/>
</dbReference>
<evidence type="ECO:0000256" key="3">
    <source>
        <dbReference type="ARBA" id="ARBA00008178"/>
    </source>
</evidence>
<evidence type="ECO:0000256" key="7">
    <source>
        <dbReference type="ARBA" id="ARBA00023239"/>
    </source>
</evidence>
<evidence type="ECO:0000256" key="4">
    <source>
        <dbReference type="ARBA" id="ARBA00011990"/>
    </source>
</evidence>
<reference evidence="9 10" key="1">
    <citation type="journal article" date="2023" name="Microb. Genom.">
        <title>Mesoterricola silvestris gen. nov., sp. nov., Mesoterricola sediminis sp. nov., Geothrix oryzae sp. nov., Geothrix edaphica sp. nov., Geothrix rubra sp. nov., and Geothrix limicola sp. nov., six novel members of Acidobacteriota isolated from soils.</title>
        <authorList>
            <person name="Weisberg A.J."/>
            <person name="Pearce E."/>
            <person name="Kramer C.G."/>
            <person name="Chang J.H."/>
            <person name="Clarke C.R."/>
        </authorList>
    </citation>
    <scope>NUCLEOTIDE SEQUENCE [LARGE SCALE GENOMIC DNA]</scope>
    <source>
        <strain evidence="9 10">NE20-4-1</strain>
    </source>
</reference>
<evidence type="ECO:0000256" key="1">
    <source>
        <dbReference type="ARBA" id="ARBA00001539"/>
    </source>
</evidence>
<evidence type="ECO:0000256" key="5">
    <source>
        <dbReference type="ARBA" id="ARBA00016977"/>
    </source>
</evidence>
<dbReference type="CDD" id="cd05246">
    <property type="entry name" value="dTDP_GD_SDR_e"/>
    <property type="match status" value="1"/>
</dbReference>
<feature type="domain" description="NAD(P)-binding" evidence="8">
    <location>
        <begin position="4"/>
        <end position="304"/>
    </location>
</feature>
<dbReference type="NCBIfam" id="TIGR01181">
    <property type="entry name" value="dTDP_gluc_dehyt"/>
    <property type="match status" value="1"/>
</dbReference>
<dbReference type="InterPro" id="IPR016040">
    <property type="entry name" value="NAD(P)-bd_dom"/>
</dbReference>
<proteinExistence type="inferred from homology"/>
<comment type="caution">
    <text evidence="9">The sequence shown here is derived from an EMBL/GenBank/DDBJ whole genome shotgun (WGS) entry which is preliminary data.</text>
</comment>
<name>A0ABU4N5A9_9ACTN</name>
<dbReference type="Gene3D" id="3.40.50.720">
    <property type="entry name" value="NAD(P)-binding Rossmann-like Domain"/>
    <property type="match status" value="1"/>
</dbReference>
<keyword evidence="10" id="KW-1185">Reference proteome</keyword>
<dbReference type="InterPro" id="IPR020904">
    <property type="entry name" value="Sc_DH/Rdtase_CS"/>
</dbReference>
<dbReference type="InterPro" id="IPR036291">
    <property type="entry name" value="NAD(P)-bd_dom_sf"/>
</dbReference>
<dbReference type="InterPro" id="IPR005888">
    <property type="entry name" value="dTDP_Gluc_deHydtase"/>
</dbReference>
<keyword evidence="6" id="KW-0520">NAD</keyword>
<keyword evidence="7 9" id="KW-0456">Lyase</keyword>
<evidence type="ECO:0000313" key="9">
    <source>
        <dbReference type="EMBL" id="MDX3044730.1"/>
    </source>
</evidence>
<organism evidence="9 10">
    <name type="scientific">Streptomyces caniscabiei</name>
    <dbReference type="NCBI Taxonomy" id="2746961"/>
    <lineage>
        <taxon>Bacteria</taxon>
        <taxon>Bacillati</taxon>
        <taxon>Actinomycetota</taxon>
        <taxon>Actinomycetes</taxon>
        <taxon>Kitasatosporales</taxon>
        <taxon>Streptomycetaceae</taxon>
        <taxon>Streptomyces</taxon>
    </lineage>
</organism>
<evidence type="ECO:0000259" key="8">
    <source>
        <dbReference type="Pfam" id="PF16363"/>
    </source>
</evidence>
<evidence type="ECO:0000256" key="6">
    <source>
        <dbReference type="ARBA" id="ARBA00023027"/>
    </source>
</evidence>
<evidence type="ECO:0000313" key="10">
    <source>
        <dbReference type="Proteomes" id="UP001282474"/>
    </source>
</evidence>
<sequence>MNLLVTGGAGFIGSTYTRMLLDGTAGTLDVSRVTVLDSLTYAGRLDNLDLADPRLTFVRGDICDPGTVAEAMAGADQVVHFAAESHVDRSIEDAHAFARTNVVGTQTLLDQALRQGVDRFVHVSTDEVYGSVETGARSETDPLDPNSPYAASKAASDLLALSFHRTHGLDVRVTRCSNNYGPRQHPEKVVPLFVTRLLTGRDVPLYGDGRNVRDWLHVEDHCRGVDAVRLKGRPGEIYNIGGGTELTNRELTGLLLDACGRDWHAVRQVPDRKGHDLRYAIRDDKARAECGYRPRVDFDAGLARTVEWYRRHRSWWDR</sequence>
<dbReference type="RefSeq" id="WP_060886937.1">
    <property type="nucleotide sequence ID" value="NZ_JABXWF010000046.1"/>
</dbReference>
<protein>
    <recommendedName>
        <fullName evidence="5">dTDP-glucose 4,6-dehydratase</fullName>
        <ecNumber evidence="4">4.2.1.46</ecNumber>
    </recommendedName>
</protein>
<dbReference type="Pfam" id="PF16363">
    <property type="entry name" value="GDP_Man_Dehyd"/>
    <property type="match status" value="1"/>
</dbReference>
<dbReference type="GO" id="GO:0008460">
    <property type="term" value="F:dTDP-glucose 4,6-dehydratase activity"/>
    <property type="evidence" value="ECO:0007669"/>
    <property type="project" value="UniProtKB-EC"/>
</dbReference>